<gene>
    <name evidence="2" type="ORF">CRG98_031722</name>
</gene>
<evidence type="ECO:0000256" key="1">
    <source>
        <dbReference type="SAM" id="MobiDB-lite"/>
    </source>
</evidence>
<reference evidence="2 3" key="1">
    <citation type="submission" date="2017-11" db="EMBL/GenBank/DDBJ databases">
        <title>De-novo sequencing of pomegranate (Punica granatum L.) genome.</title>
        <authorList>
            <person name="Akparov Z."/>
            <person name="Amiraslanov A."/>
            <person name="Hajiyeva S."/>
            <person name="Abbasov M."/>
            <person name="Kaur K."/>
            <person name="Hamwieh A."/>
            <person name="Solovyev V."/>
            <person name="Salamov A."/>
            <person name="Braich B."/>
            <person name="Kosarev P."/>
            <person name="Mahmoud A."/>
            <person name="Hajiyev E."/>
            <person name="Babayeva S."/>
            <person name="Izzatullayeva V."/>
            <person name="Mammadov A."/>
            <person name="Mammadov A."/>
            <person name="Sharifova S."/>
            <person name="Ojaghi J."/>
            <person name="Eynullazada K."/>
            <person name="Bayramov B."/>
            <person name="Abdulazimova A."/>
            <person name="Shahmuradov I."/>
        </authorList>
    </citation>
    <scope>NUCLEOTIDE SEQUENCE [LARGE SCALE GENOMIC DNA]</scope>
    <source>
        <strain evidence="3">cv. AG2017</strain>
        <tissue evidence="2">Leaf</tissue>
    </source>
</reference>
<dbReference type="Proteomes" id="UP000233551">
    <property type="component" value="Unassembled WGS sequence"/>
</dbReference>
<evidence type="ECO:0000313" key="3">
    <source>
        <dbReference type="Proteomes" id="UP000233551"/>
    </source>
</evidence>
<name>A0A2I0IVC0_PUNGR</name>
<protein>
    <submittedName>
        <fullName evidence="2">Uncharacterized protein</fullName>
    </submittedName>
</protein>
<comment type="caution">
    <text evidence="2">The sequence shown here is derived from an EMBL/GenBank/DDBJ whole genome shotgun (WGS) entry which is preliminary data.</text>
</comment>
<evidence type="ECO:0000313" key="2">
    <source>
        <dbReference type="EMBL" id="PKI47938.1"/>
    </source>
</evidence>
<organism evidence="2 3">
    <name type="scientific">Punica granatum</name>
    <name type="common">Pomegranate</name>
    <dbReference type="NCBI Taxonomy" id="22663"/>
    <lineage>
        <taxon>Eukaryota</taxon>
        <taxon>Viridiplantae</taxon>
        <taxon>Streptophyta</taxon>
        <taxon>Embryophyta</taxon>
        <taxon>Tracheophyta</taxon>
        <taxon>Spermatophyta</taxon>
        <taxon>Magnoliopsida</taxon>
        <taxon>eudicotyledons</taxon>
        <taxon>Gunneridae</taxon>
        <taxon>Pentapetalae</taxon>
        <taxon>rosids</taxon>
        <taxon>malvids</taxon>
        <taxon>Myrtales</taxon>
        <taxon>Lythraceae</taxon>
        <taxon>Punica</taxon>
    </lineage>
</organism>
<accession>A0A2I0IVC0</accession>
<dbReference type="AlphaFoldDB" id="A0A2I0IVC0"/>
<proteinExistence type="predicted"/>
<feature type="region of interest" description="Disordered" evidence="1">
    <location>
        <begin position="55"/>
        <end position="92"/>
    </location>
</feature>
<sequence length="92" mass="9584">MVASSGSVDPFTKVENRNGTCTLRAALLYFRLLRVKCKGALAPLPECPIKPIVRGGKKEEGEGGMVAPICGQSGRDKGASVRVGVGPEESPS</sequence>
<keyword evidence="3" id="KW-1185">Reference proteome</keyword>
<dbReference type="EMBL" id="PGOL01002444">
    <property type="protein sequence ID" value="PKI47938.1"/>
    <property type="molecule type" value="Genomic_DNA"/>
</dbReference>